<organism evidence="1 2">
    <name type="scientific">Elysia crispata</name>
    <name type="common">lettuce slug</name>
    <dbReference type="NCBI Taxonomy" id="231223"/>
    <lineage>
        <taxon>Eukaryota</taxon>
        <taxon>Metazoa</taxon>
        <taxon>Spiralia</taxon>
        <taxon>Lophotrochozoa</taxon>
        <taxon>Mollusca</taxon>
        <taxon>Gastropoda</taxon>
        <taxon>Heterobranchia</taxon>
        <taxon>Euthyneura</taxon>
        <taxon>Panpulmonata</taxon>
        <taxon>Sacoglossa</taxon>
        <taxon>Placobranchoidea</taxon>
        <taxon>Plakobranchidae</taxon>
        <taxon>Elysia</taxon>
    </lineage>
</organism>
<gene>
    <name evidence="1" type="ORF">RRG08_064064</name>
</gene>
<name>A0AAE0YEX9_9GAST</name>
<protein>
    <submittedName>
        <fullName evidence="1">Uncharacterized protein</fullName>
    </submittedName>
</protein>
<evidence type="ECO:0000313" key="1">
    <source>
        <dbReference type="EMBL" id="KAK3743211.1"/>
    </source>
</evidence>
<dbReference type="EMBL" id="JAWDGP010006323">
    <property type="protein sequence ID" value="KAK3743211.1"/>
    <property type="molecule type" value="Genomic_DNA"/>
</dbReference>
<keyword evidence="2" id="KW-1185">Reference proteome</keyword>
<accession>A0AAE0YEX9</accession>
<dbReference type="AlphaFoldDB" id="A0AAE0YEX9"/>
<sequence length="91" mass="9859">MQQLTEGDARTNLASVTERSGSREACRVATWKKKQSDSVSGNDAVYRKSLYLFDRVVSVDTIDEVQAGSVKKSSTSSGYGAVIDVMALHTL</sequence>
<comment type="caution">
    <text evidence="1">The sequence shown here is derived from an EMBL/GenBank/DDBJ whole genome shotgun (WGS) entry which is preliminary data.</text>
</comment>
<proteinExistence type="predicted"/>
<evidence type="ECO:0000313" key="2">
    <source>
        <dbReference type="Proteomes" id="UP001283361"/>
    </source>
</evidence>
<dbReference type="Proteomes" id="UP001283361">
    <property type="component" value="Unassembled WGS sequence"/>
</dbReference>
<reference evidence="1" key="1">
    <citation type="journal article" date="2023" name="G3 (Bethesda)">
        <title>A reference genome for the long-term kleptoplast-retaining sea slug Elysia crispata morphotype clarki.</title>
        <authorList>
            <person name="Eastman K.E."/>
            <person name="Pendleton A.L."/>
            <person name="Shaikh M.A."/>
            <person name="Suttiyut T."/>
            <person name="Ogas R."/>
            <person name="Tomko P."/>
            <person name="Gavelis G."/>
            <person name="Widhalm J.R."/>
            <person name="Wisecaver J.H."/>
        </authorList>
    </citation>
    <scope>NUCLEOTIDE SEQUENCE</scope>
    <source>
        <strain evidence="1">ECLA1</strain>
    </source>
</reference>